<dbReference type="AlphaFoldDB" id="A0A2T0M4M2"/>
<evidence type="ECO:0000313" key="2">
    <source>
        <dbReference type="EMBL" id="PRX52005.1"/>
    </source>
</evidence>
<dbReference type="Proteomes" id="UP000238312">
    <property type="component" value="Unassembled WGS sequence"/>
</dbReference>
<feature type="compositionally biased region" description="Basic and acidic residues" evidence="1">
    <location>
        <begin position="68"/>
        <end position="84"/>
    </location>
</feature>
<feature type="region of interest" description="Disordered" evidence="1">
    <location>
        <begin position="1"/>
        <end position="244"/>
    </location>
</feature>
<organism evidence="2 3">
    <name type="scientific">Nonomuraea fuscirosea</name>
    <dbReference type="NCBI Taxonomy" id="1291556"/>
    <lineage>
        <taxon>Bacteria</taxon>
        <taxon>Bacillati</taxon>
        <taxon>Actinomycetota</taxon>
        <taxon>Actinomycetes</taxon>
        <taxon>Streptosporangiales</taxon>
        <taxon>Streptosporangiaceae</taxon>
        <taxon>Nonomuraea</taxon>
    </lineage>
</organism>
<gene>
    <name evidence="2" type="ORF">B0I32_13315</name>
</gene>
<accession>A0A2T0M4M2</accession>
<feature type="region of interest" description="Disordered" evidence="1">
    <location>
        <begin position="268"/>
        <end position="287"/>
    </location>
</feature>
<proteinExistence type="predicted"/>
<feature type="compositionally biased region" description="Polar residues" evidence="1">
    <location>
        <begin position="25"/>
        <end position="35"/>
    </location>
</feature>
<feature type="compositionally biased region" description="Low complexity" evidence="1">
    <location>
        <begin position="371"/>
        <end position="389"/>
    </location>
</feature>
<reference evidence="2 3" key="1">
    <citation type="submission" date="2018-03" db="EMBL/GenBank/DDBJ databases">
        <title>Genomic Encyclopedia of Type Strains, Phase III (KMG-III): the genomes of soil and plant-associated and newly described type strains.</title>
        <authorList>
            <person name="Whitman W."/>
        </authorList>
    </citation>
    <scope>NUCLEOTIDE SEQUENCE [LARGE SCALE GENOMIC DNA]</scope>
    <source>
        <strain evidence="2 3">CGMCC 4.7104</strain>
    </source>
</reference>
<sequence length="426" mass="45127">MSEPGDVAISHGRTRRRRYLARAEPQTTPSRTQAEFLSPRLARAGPTTSPSDAAPLHTRDRRLHLPTRRSESAPRRRSSDRSREPAASSIDMKGQVQAETSPSRHNRRLNRGGALHAVPAGPTRAVKAIHTPPRHTPPTKPNHSPRSDHPSPRLHFAQRTTGPSTCTSAQRSPGVRARALRSDRPEPLPALRSDRPELPAAPCTAHDRVPLIAPCAATGRNPDCTSPSDRSKPRPVPTARPVPPRTATRSFAMITKRPAPLQAATQNTPLSPLARTGPTTPPEHFRPVTRITPVASGRAAGLGKPVGFGRPVTSGKPVRPGALSMSCMPVGPGALIRSSMPVGPGVPITSGTPVRPVAPLQHLTNVMRASPATPAAATPTPTGAAITGPVTSTEGDQVRTEVLCRMRPGRRPDPAAKPGLTGRPSL</sequence>
<keyword evidence="3" id="KW-1185">Reference proteome</keyword>
<dbReference type="EMBL" id="PVNG01000033">
    <property type="protein sequence ID" value="PRX52005.1"/>
    <property type="molecule type" value="Genomic_DNA"/>
</dbReference>
<protein>
    <submittedName>
        <fullName evidence="2">Uncharacterized protein</fullName>
    </submittedName>
</protein>
<name>A0A2T0M4M2_9ACTN</name>
<feature type="compositionally biased region" description="Polar residues" evidence="1">
    <location>
        <begin position="158"/>
        <end position="171"/>
    </location>
</feature>
<feature type="region of interest" description="Disordered" evidence="1">
    <location>
        <begin position="371"/>
        <end position="426"/>
    </location>
</feature>
<feature type="compositionally biased region" description="Basic and acidic residues" evidence="1">
    <location>
        <begin position="180"/>
        <end position="197"/>
    </location>
</feature>
<comment type="caution">
    <text evidence="2">The sequence shown here is derived from an EMBL/GenBank/DDBJ whole genome shotgun (WGS) entry which is preliminary data.</text>
</comment>
<evidence type="ECO:0000313" key="3">
    <source>
        <dbReference type="Proteomes" id="UP000238312"/>
    </source>
</evidence>
<evidence type="ECO:0000256" key="1">
    <source>
        <dbReference type="SAM" id="MobiDB-lite"/>
    </source>
</evidence>
<feature type="compositionally biased region" description="Pro residues" evidence="1">
    <location>
        <begin position="234"/>
        <end position="244"/>
    </location>
</feature>
<feature type="compositionally biased region" description="Basic and acidic residues" evidence="1">
    <location>
        <begin position="396"/>
        <end position="414"/>
    </location>
</feature>